<name>A0A1G4H6N0_PLAVI</name>
<dbReference type="VEuPathDB" id="PlasmoDB:PVPAM_020008500"/>
<dbReference type="EMBL" id="LT615257">
    <property type="protein sequence ID" value="SCO70554.1"/>
    <property type="molecule type" value="Genomic_DNA"/>
</dbReference>
<dbReference type="InterPro" id="IPR008780">
    <property type="entry name" value="Plasmodium_Vir"/>
</dbReference>
<protein>
    <submittedName>
        <fullName evidence="2">VIR protein</fullName>
    </submittedName>
</protein>
<feature type="region of interest" description="Disordered" evidence="1">
    <location>
        <begin position="221"/>
        <end position="257"/>
    </location>
</feature>
<dbReference type="VEuPathDB" id="PlasmoDB:PVX_096945"/>
<dbReference type="VEuPathDB" id="PlasmoDB:PVW1_020008600"/>
<dbReference type="AlphaFoldDB" id="A0A1G4H6N0"/>
<feature type="region of interest" description="Disordered" evidence="1">
    <location>
        <begin position="269"/>
        <end position="300"/>
    </location>
</feature>
<accession>A0A1G4H6N0</accession>
<sequence length="410" mass="47172">MAKEVIDEKKLASNILHGKWNDLTNIDRFGRYCLNLNFDRTHFMKIDDLCKKLVKFLDNMEFIENDEHYSVGRCKLINYWLYDEVKKILASETRDIYKDTIRELHKSWKDYNAYGSYRAKKYRCNPESNIPSKDDIDDKKKIHEHCLNYYEISKKKDNNDDCQEYKVYIKGLNLPYTKFDSLFPKDEHNYSSYYSKCRTYNPENILKDSICPQEAVIHQPPAKETVTEEQQTLARTNHRAPEPEEEGPASLAAEGGLGVGKVDGELREDQRQGQTGVDQRRVHVEVDVGTEGLTSMGREEQNLVTDLDKESTPLHSQVGEQTVDGLNPTGAPVSNSMVMPASLSLFGIASLSTILYKFTPLRSLFNKLIHKKDSPNSNLNGIREEYIEYMLKSGGNNRDDRANYIAYHPA</sequence>
<evidence type="ECO:0000313" key="3">
    <source>
        <dbReference type="Proteomes" id="UP000305196"/>
    </source>
</evidence>
<gene>
    <name evidence="2" type="ORF">PVC01_020005700</name>
</gene>
<evidence type="ECO:0000256" key="1">
    <source>
        <dbReference type="SAM" id="MobiDB-lite"/>
    </source>
</evidence>
<reference evidence="2 3" key="1">
    <citation type="submission" date="2016-07" db="EMBL/GenBank/DDBJ databases">
        <authorList>
            <consortium name="Pathogen Informatics"/>
        </authorList>
    </citation>
    <scope>NUCLEOTIDE SEQUENCE [LARGE SCALE GENOMIC DNA]</scope>
</reference>
<evidence type="ECO:0000313" key="2">
    <source>
        <dbReference type="EMBL" id="SCO70554.1"/>
    </source>
</evidence>
<proteinExistence type="predicted"/>
<dbReference type="VEuPathDB" id="PlasmoDB:PVP01_0201000"/>
<dbReference type="Pfam" id="PF05795">
    <property type="entry name" value="Plasmodium_Vir"/>
    <property type="match status" value="1"/>
</dbReference>
<dbReference type="Proteomes" id="UP000305196">
    <property type="component" value="Chromosome 2"/>
</dbReference>
<organism evidence="2 3">
    <name type="scientific">Plasmodium vivax</name>
    <name type="common">malaria parasite P. vivax</name>
    <dbReference type="NCBI Taxonomy" id="5855"/>
    <lineage>
        <taxon>Eukaryota</taxon>
        <taxon>Sar</taxon>
        <taxon>Alveolata</taxon>
        <taxon>Apicomplexa</taxon>
        <taxon>Aconoidasida</taxon>
        <taxon>Haemosporida</taxon>
        <taxon>Plasmodiidae</taxon>
        <taxon>Plasmodium</taxon>
        <taxon>Plasmodium (Plasmodium)</taxon>
    </lineage>
</organism>